<dbReference type="Gene3D" id="3.40.50.12780">
    <property type="entry name" value="N-terminal domain of ligase-like"/>
    <property type="match status" value="1"/>
</dbReference>
<organism evidence="8">
    <name type="scientific">Caldithrix abyssi</name>
    <dbReference type="NCBI Taxonomy" id="187145"/>
    <lineage>
        <taxon>Bacteria</taxon>
        <taxon>Pseudomonadati</taxon>
        <taxon>Calditrichota</taxon>
        <taxon>Calditrichia</taxon>
        <taxon>Calditrichales</taxon>
        <taxon>Calditrichaceae</taxon>
        <taxon>Caldithrix</taxon>
    </lineage>
</organism>
<dbReference type="SUPFAM" id="SSF52777">
    <property type="entry name" value="CoA-dependent acyltransferases"/>
    <property type="match status" value="2"/>
</dbReference>
<keyword evidence="2" id="KW-0596">Phosphopantetheine</keyword>
<proteinExistence type="inferred from homology"/>
<gene>
    <name evidence="8" type="ORF">ENK44_00335</name>
</gene>
<dbReference type="FunFam" id="2.30.38.10:FF:000001">
    <property type="entry name" value="Non-ribosomal peptide synthetase PvdI"/>
    <property type="match status" value="1"/>
</dbReference>
<keyword evidence="4" id="KW-0276">Fatty acid metabolism</keyword>
<feature type="region of interest" description="Disordered" evidence="6">
    <location>
        <begin position="1792"/>
        <end position="1812"/>
    </location>
</feature>
<dbReference type="PROSITE" id="PS50075">
    <property type="entry name" value="CARRIER"/>
    <property type="match status" value="2"/>
</dbReference>
<dbReference type="InterPro" id="IPR036736">
    <property type="entry name" value="ACP-like_sf"/>
</dbReference>
<dbReference type="Gene3D" id="3.30.300.30">
    <property type="match status" value="2"/>
</dbReference>
<dbReference type="SMART" id="SM00823">
    <property type="entry name" value="PKS_PP"/>
    <property type="match status" value="2"/>
</dbReference>
<evidence type="ECO:0000259" key="7">
    <source>
        <dbReference type="PROSITE" id="PS50075"/>
    </source>
</evidence>
<dbReference type="GO" id="GO:0005737">
    <property type="term" value="C:cytoplasm"/>
    <property type="evidence" value="ECO:0007669"/>
    <property type="project" value="TreeGrafter"/>
</dbReference>
<dbReference type="PROSITE" id="PS00455">
    <property type="entry name" value="AMP_BINDING"/>
    <property type="match status" value="2"/>
</dbReference>
<keyword evidence="3" id="KW-0597">Phosphoprotein</keyword>
<dbReference type="InterPro" id="IPR020845">
    <property type="entry name" value="AMP-binding_CS"/>
</dbReference>
<dbReference type="InterPro" id="IPR023213">
    <property type="entry name" value="CAT-like_dom_sf"/>
</dbReference>
<dbReference type="InterPro" id="IPR042099">
    <property type="entry name" value="ANL_N_sf"/>
</dbReference>
<evidence type="ECO:0000256" key="2">
    <source>
        <dbReference type="ARBA" id="ARBA00022450"/>
    </source>
</evidence>
<evidence type="ECO:0000256" key="4">
    <source>
        <dbReference type="ARBA" id="ARBA00022832"/>
    </source>
</evidence>
<dbReference type="SUPFAM" id="SSF56801">
    <property type="entry name" value="Acetyl-CoA synthetase-like"/>
    <property type="match status" value="2"/>
</dbReference>
<reference evidence="8" key="1">
    <citation type="journal article" date="2020" name="mSystems">
        <title>Genome- and Community-Level Interaction Insights into Carbon Utilization and Element Cycling Functions of Hydrothermarchaeota in Hydrothermal Sediment.</title>
        <authorList>
            <person name="Zhou Z."/>
            <person name="Liu Y."/>
            <person name="Xu W."/>
            <person name="Pan J."/>
            <person name="Luo Z.H."/>
            <person name="Li M."/>
        </authorList>
    </citation>
    <scope>NUCLEOTIDE SEQUENCE [LARGE SCALE GENOMIC DNA]</scope>
    <source>
        <strain evidence="8">HyVt-577</strain>
    </source>
</reference>
<dbReference type="Pfam" id="PF00668">
    <property type="entry name" value="Condensation"/>
    <property type="match status" value="1"/>
</dbReference>
<feature type="compositionally biased region" description="Basic residues" evidence="6">
    <location>
        <begin position="1801"/>
        <end position="1812"/>
    </location>
</feature>
<comment type="similarity">
    <text evidence="1">Belongs to the ATP-dependent AMP-binding enzyme family.</text>
</comment>
<dbReference type="GO" id="GO:0031177">
    <property type="term" value="F:phosphopantetheine binding"/>
    <property type="evidence" value="ECO:0007669"/>
    <property type="project" value="InterPro"/>
</dbReference>
<evidence type="ECO:0000256" key="1">
    <source>
        <dbReference type="ARBA" id="ARBA00006432"/>
    </source>
</evidence>
<sequence>MSVSIVTKRTTYSTYDTITDVLIQRADKEGQKPVYTFLNEDRNNAGTIRFEELFARAKALAARLQTEGFTGERIILLLPPGLEYLIAFYGCLLAGTVAVPSYPPDPYRLNRSLPRLYAMAEDAEAVAVITNQSIKKLFRLLAVKEKIQSIFNLKRINRYIPGYPSQDNILTTIKPLLKLKWFDIDKIDFSFADYWQLPSITKHDIAFLQYTSGSTGNPKGVMISHGNLISNLEQKRRALGLNSSFGAVMWLPLYHDMGLIGGVLQSLYSGVHLRFMSPIDFLQHPIRWLEEIHKADEESIFSGGPNFGYDLCARKATLEDIAKLDLSKWRVAVSGAEPVRAETLRRFCRTFEAANFDPKAFFPGYGLAEATLIVSTSLRGKPPHTVHFHSELLGKKHAVPVDADHPQATEFVSCGKPVENIDVRIVNPENKCLCPDSTVGEIWVKGDNISRGYWNRQHENEIIFEAYTSDTEEGPFLRTGDLGVLLENHLYIVGRIKDLIILRGRNYYPQDIEYTVEKCDQAIRPGCSAAFNPDETKAERLFIVAEVRSTSKPNLRGLVEKIRQAVVHEHEVIPDRISLIPPRTIPKTSSGKIQRRECKSMLLEKRLPIVLDWWKDHTGDRILESTSSATSPSTDQSNTPKLINEIRKIVAFTLQVPEKDLKDNKPLQGFGIDSLAALELKNAIEETYHVEITISSLLKKATVASITQFVEQYGTKGAIDEDLRLVQIRREEAEIPESFPLSYGQRDLFFQHQLNPKSIFNPVYAFRLLSPVDETQFRDALAVLIKRHAQLRATFHMEQGQPVQRIHKEMPAPFEIRKMNFSHESEILAEIEKEAKKPFDLANGPLFNFILFQPANGHSILLFKMHHIICDMWSLSILIDELATLLRNGDQTNPLPPIKYDYSYFVQWQRHFLQERENELLAFWKSRLSGELPLLNLPTDRTRPSVPTYTGVTVHTALGINLSRRLRTLSEIHGVTLFITMLSAYAVLLNRYTGQSEAVIGIPTAARTQAEFSRIFGYFVNVLPLRIHTDTSVPFYNFLHNLEEQVSLAFDYMDYPMGLMVEKLMSFRDSEHTPLFQNIFVFQKTPLHRDNSITDLALGREGSRISLHGVTLESLKLNIQTALYDLTFMVAESGEDIHITVTGNADIFERTTIERFLHHYRQILRCISKNTLISVNRIPLLSSVEARRICKLMHFNKQKNIQFHPVHRLIEEQAQSRPLKTALIFEKDQRNYNELNAEANQLARYLSDLGIGRESTVGICMERRPLMIVSILAVLKTGAAYIPLDPALPDERIRYICHDSGTKLILTSAKLYKRLEKSDLSLLNLESTQDIYKQLPSENLNIPVYAEQLAYIIYTSGTTGKPKGTMLSHGGLSNNIQSMTKKFHIEPDSRILNFASFSFDASVEEIFTALCNGATLVLPSEKTVHSLFELHHLINTYEITNLTLSPSMLSVMGDVSLPSLRSLVSAGEKCSSELAGRWRDIPHFINAYGPTEATICTTTYEMSKDLNCNIVPIGKPIDGVEVYVLDEHLNLLPAGVPGELYIGGKGLARGYINRPDLTAAMFIPNPFGGPGERLYRSGDLVKYLPDGNLVFLHRVDRQVKLRGYRIEPDEVECAMKEFPGINDALVFPDQENNSLIAYYIPENENNPKKISEAELRSYLNHHIPSYMVPAHLISIESIPLTSNGKVNYRALPQPSRTANVTVRPKNDLEEKLLEIWKKVLHTDSINPLQNLFELGGHSIHILQIQNEIKQKLNFELNVVDIFRYPTVRSLADFLVSGKNYLSHQLKLARNRAERQKEATRIQRKSYQKRKKK</sequence>
<dbReference type="InterPro" id="IPR025110">
    <property type="entry name" value="AMP-bd_C"/>
</dbReference>
<dbReference type="Gene3D" id="3.40.50.980">
    <property type="match status" value="2"/>
</dbReference>
<dbReference type="InterPro" id="IPR040097">
    <property type="entry name" value="FAAL/FAAC"/>
</dbReference>
<dbReference type="FunFam" id="3.40.50.12780:FF:000012">
    <property type="entry name" value="Non-ribosomal peptide synthetase"/>
    <property type="match status" value="1"/>
</dbReference>
<evidence type="ECO:0000256" key="3">
    <source>
        <dbReference type="ARBA" id="ARBA00022553"/>
    </source>
</evidence>
<dbReference type="Pfam" id="PF00550">
    <property type="entry name" value="PP-binding"/>
    <property type="match status" value="2"/>
</dbReference>
<dbReference type="Pfam" id="PF23024">
    <property type="entry name" value="AMP-dom_DIP2-like"/>
    <property type="match status" value="1"/>
</dbReference>
<keyword evidence="5" id="KW-0443">Lipid metabolism</keyword>
<accession>A0A7V4WTS9</accession>
<dbReference type="InterPro" id="IPR020806">
    <property type="entry name" value="PKS_PP-bd"/>
</dbReference>
<evidence type="ECO:0000313" key="8">
    <source>
        <dbReference type="EMBL" id="HGY54123.1"/>
    </source>
</evidence>
<feature type="domain" description="Carrier" evidence="7">
    <location>
        <begin position="637"/>
        <end position="714"/>
    </location>
</feature>
<dbReference type="PANTHER" id="PTHR45527">
    <property type="entry name" value="NONRIBOSOMAL PEPTIDE SYNTHETASE"/>
    <property type="match status" value="1"/>
</dbReference>
<dbReference type="CDD" id="cd05930">
    <property type="entry name" value="A_NRPS"/>
    <property type="match status" value="1"/>
</dbReference>
<dbReference type="GO" id="GO:0043041">
    <property type="term" value="P:amino acid activation for nonribosomal peptide biosynthetic process"/>
    <property type="evidence" value="ECO:0007669"/>
    <property type="project" value="TreeGrafter"/>
</dbReference>
<dbReference type="InterPro" id="IPR001242">
    <property type="entry name" value="Condensation_dom"/>
</dbReference>
<dbReference type="InterPro" id="IPR009081">
    <property type="entry name" value="PP-bd_ACP"/>
</dbReference>
<dbReference type="NCBIfam" id="TIGR01733">
    <property type="entry name" value="AA-adenyl-dom"/>
    <property type="match status" value="1"/>
</dbReference>
<comment type="caution">
    <text evidence="8">The sequence shown here is derived from an EMBL/GenBank/DDBJ whole genome shotgun (WGS) entry which is preliminary data.</text>
</comment>
<protein>
    <submittedName>
        <fullName evidence="8">Amino acid adenylation domain-containing protein</fullName>
    </submittedName>
</protein>
<name>A0A7V4WTS9_CALAY</name>
<dbReference type="FunFam" id="3.40.50.12780:FF:000013">
    <property type="entry name" value="Long-chain-fatty-acid--AMP ligase FadD32"/>
    <property type="match status" value="1"/>
</dbReference>
<feature type="domain" description="Carrier" evidence="7">
    <location>
        <begin position="1703"/>
        <end position="1778"/>
    </location>
</feature>
<evidence type="ECO:0000256" key="6">
    <source>
        <dbReference type="SAM" id="MobiDB-lite"/>
    </source>
</evidence>
<dbReference type="CDD" id="cd19531">
    <property type="entry name" value="LCL_NRPS-like"/>
    <property type="match status" value="1"/>
</dbReference>
<dbReference type="InterPro" id="IPR010071">
    <property type="entry name" value="AA_adenyl_dom"/>
</dbReference>
<dbReference type="PANTHER" id="PTHR45527:SF1">
    <property type="entry name" value="FATTY ACID SYNTHASE"/>
    <property type="match status" value="1"/>
</dbReference>
<dbReference type="InterPro" id="IPR045851">
    <property type="entry name" value="AMP-bd_C_sf"/>
</dbReference>
<dbReference type="CDD" id="cd05931">
    <property type="entry name" value="FAAL"/>
    <property type="match status" value="1"/>
</dbReference>
<dbReference type="GO" id="GO:0044550">
    <property type="term" value="P:secondary metabolite biosynthetic process"/>
    <property type="evidence" value="ECO:0007669"/>
    <property type="project" value="TreeGrafter"/>
</dbReference>
<dbReference type="Gene3D" id="1.10.1200.10">
    <property type="entry name" value="ACP-like"/>
    <property type="match status" value="2"/>
</dbReference>
<dbReference type="InterPro" id="IPR000873">
    <property type="entry name" value="AMP-dep_synth/lig_dom"/>
</dbReference>
<dbReference type="GO" id="GO:0003824">
    <property type="term" value="F:catalytic activity"/>
    <property type="evidence" value="ECO:0007669"/>
    <property type="project" value="InterPro"/>
</dbReference>
<dbReference type="Gene3D" id="3.30.559.30">
    <property type="entry name" value="Nonribosomal peptide synthetase, condensation domain"/>
    <property type="match status" value="1"/>
</dbReference>
<dbReference type="EMBL" id="DRQG01000004">
    <property type="protein sequence ID" value="HGY54123.1"/>
    <property type="molecule type" value="Genomic_DNA"/>
</dbReference>
<dbReference type="Gene3D" id="3.30.559.10">
    <property type="entry name" value="Chloramphenicol acetyltransferase-like domain"/>
    <property type="match status" value="1"/>
</dbReference>
<dbReference type="SUPFAM" id="SSF47336">
    <property type="entry name" value="ACP-like"/>
    <property type="match status" value="2"/>
</dbReference>
<dbReference type="FunFam" id="3.40.50.980:FF:000001">
    <property type="entry name" value="Non-ribosomal peptide synthetase"/>
    <property type="match status" value="1"/>
</dbReference>
<dbReference type="Proteomes" id="UP000885779">
    <property type="component" value="Unassembled WGS sequence"/>
</dbReference>
<dbReference type="Gene3D" id="2.30.38.10">
    <property type="entry name" value="Luciferase, Domain 3"/>
    <property type="match status" value="1"/>
</dbReference>
<dbReference type="GO" id="GO:0006631">
    <property type="term" value="P:fatty acid metabolic process"/>
    <property type="evidence" value="ECO:0007669"/>
    <property type="project" value="UniProtKB-KW"/>
</dbReference>
<dbReference type="GO" id="GO:0008610">
    <property type="term" value="P:lipid biosynthetic process"/>
    <property type="evidence" value="ECO:0007669"/>
    <property type="project" value="InterPro"/>
</dbReference>
<dbReference type="Pfam" id="PF13193">
    <property type="entry name" value="AMP-binding_C"/>
    <property type="match status" value="1"/>
</dbReference>
<dbReference type="GO" id="GO:0071766">
    <property type="term" value="P:Actinobacterium-type cell wall biogenesis"/>
    <property type="evidence" value="ECO:0007669"/>
    <property type="project" value="UniProtKB-ARBA"/>
</dbReference>
<dbReference type="Pfam" id="PF00501">
    <property type="entry name" value="AMP-binding"/>
    <property type="match status" value="2"/>
</dbReference>
<evidence type="ECO:0000256" key="5">
    <source>
        <dbReference type="ARBA" id="ARBA00023098"/>
    </source>
</evidence>